<feature type="compositionally biased region" description="Basic residues" evidence="1">
    <location>
        <begin position="85"/>
        <end position="95"/>
    </location>
</feature>
<accession>A0A6J4RIQ3</accession>
<gene>
    <name evidence="2" type="ORF">AVDCRST_MAG13-551</name>
</gene>
<protein>
    <submittedName>
        <fullName evidence="2">Uncharacterized protein</fullName>
    </submittedName>
</protein>
<organism evidence="2">
    <name type="scientific">uncultured Solirubrobacteraceae bacterium</name>
    <dbReference type="NCBI Taxonomy" id="1162706"/>
    <lineage>
        <taxon>Bacteria</taxon>
        <taxon>Bacillati</taxon>
        <taxon>Actinomycetota</taxon>
        <taxon>Thermoleophilia</taxon>
        <taxon>Solirubrobacterales</taxon>
        <taxon>Solirubrobacteraceae</taxon>
        <taxon>environmental samples</taxon>
    </lineage>
</organism>
<feature type="region of interest" description="Disordered" evidence="1">
    <location>
        <begin position="1"/>
        <end position="144"/>
    </location>
</feature>
<name>A0A6J4RIQ3_9ACTN</name>
<dbReference type="AlphaFoldDB" id="A0A6J4RIQ3"/>
<proteinExistence type="predicted"/>
<evidence type="ECO:0000313" key="2">
    <source>
        <dbReference type="EMBL" id="CAA9472151.1"/>
    </source>
</evidence>
<feature type="non-terminal residue" evidence="2">
    <location>
        <position position="144"/>
    </location>
</feature>
<sequence>VRRPQRRAAVRTAGPHAVGCFRGARRIHHRAQGAPVRRGGGPREGRSQRPRLGQRPRQGPTGLLPPDVQRHSGAQRGAHPPGRQGRGRICGRRALHGQGRPDRLREGRRRDRPGHRQAPGRLLREHPQRQVPRRRAARPAAQGV</sequence>
<reference evidence="2" key="1">
    <citation type="submission" date="2020-02" db="EMBL/GenBank/DDBJ databases">
        <authorList>
            <person name="Meier V. D."/>
        </authorList>
    </citation>
    <scope>NUCLEOTIDE SEQUENCE</scope>
    <source>
        <strain evidence="2">AVDCRST_MAG13</strain>
    </source>
</reference>
<dbReference type="EMBL" id="CADCVO010000081">
    <property type="protein sequence ID" value="CAA9472151.1"/>
    <property type="molecule type" value="Genomic_DNA"/>
</dbReference>
<evidence type="ECO:0000256" key="1">
    <source>
        <dbReference type="SAM" id="MobiDB-lite"/>
    </source>
</evidence>
<feature type="compositionally biased region" description="Basic and acidic residues" evidence="1">
    <location>
        <begin position="99"/>
        <end position="109"/>
    </location>
</feature>
<feature type="non-terminal residue" evidence="2">
    <location>
        <position position="1"/>
    </location>
</feature>